<keyword evidence="1" id="KW-0472">Membrane</keyword>
<accession>A0ABS5B3Z3</accession>
<feature type="transmembrane region" description="Helical" evidence="1">
    <location>
        <begin position="9"/>
        <end position="30"/>
    </location>
</feature>
<proteinExistence type="predicted"/>
<evidence type="ECO:0000313" key="2">
    <source>
        <dbReference type="EMBL" id="MBP2623193.1"/>
    </source>
</evidence>
<keyword evidence="1" id="KW-0812">Transmembrane</keyword>
<organism evidence="2 3">
    <name type="scientific">Streptococcus oricebi</name>
    <dbReference type="NCBI Taxonomy" id="1547447"/>
    <lineage>
        <taxon>Bacteria</taxon>
        <taxon>Bacillati</taxon>
        <taxon>Bacillota</taxon>
        <taxon>Bacilli</taxon>
        <taxon>Lactobacillales</taxon>
        <taxon>Streptococcaceae</taxon>
        <taxon>Streptococcus</taxon>
    </lineage>
</organism>
<name>A0ABS5B3Z3_9STRE</name>
<evidence type="ECO:0000313" key="3">
    <source>
        <dbReference type="Proteomes" id="UP001519296"/>
    </source>
</evidence>
<sequence length="64" mass="7646">MNDKFILKIALVVSVVLTILGLSFLFVNYLFFKEPFWNRTTYGLIISFSLVFFIYLRYGLRKKK</sequence>
<evidence type="ECO:0008006" key="4">
    <source>
        <dbReference type="Google" id="ProtNLM"/>
    </source>
</evidence>
<dbReference type="EMBL" id="PRDG01000002">
    <property type="protein sequence ID" value="MBP2623193.1"/>
    <property type="molecule type" value="Genomic_DNA"/>
</dbReference>
<dbReference type="Proteomes" id="UP001519296">
    <property type="component" value="Unassembled WGS sequence"/>
</dbReference>
<keyword evidence="1" id="KW-1133">Transmembrane helix</keyword>
<evidence type="ECO:0000256" key="1">
    <source>
        <dbReference type="SAM" id="Phobius"/>
    </source>
</evidence>
<comment type="caution">
    <text evidence="2">The sequence shown here is derived from an EMBL/GenBank/DDBJ whole genome shotgun (WGS) entry which is preliminary data.</text>
</comment>
<feature type="transmembrane region" description="Helical" evidence="1">
    <location>
        <begin position="42"/>
        <end position="60"/>
    </location>
</feature>
<reference evidence="2 3" key="1">
    <citation type="submission" date="2018-02" db="EMBL/GenBank/DDBJ databases">
        <title>Draft genome sequence of Streptococcus oricebi CCUG 70868T type strain.</title>
        <authorList>
            <person name="Mendez V."/>
            <person name="Salva-Serra F."/>
            <person name="Jaen-Luchoro D."/>
            <person name="Gonzales-Siles L."/>
            <person name="Karlsson R."/>
            <person name="Engstrom-Jakobsson H."/>
            <person name="Busquets A."/>
            <person name="Gomila M."/>
            <person name="Pineiro-Iglesias B."/>
            <person name="Bennasar-Figueras A."/>
            <person name="Seeger M."/>
            <person name="Moore E."/>
        </authorList>
    </citation>
    <scope>NUCLEOTIDE SEQUENCE [LARGE SCALE GENOMIC DNA]</scope>
    <source>
        <strain evidence="2 3">CCUG 70868</strain>
    </source>
</reference>
<gene>
    <name evidence="2" type="ORF">C4K46_04485</name>
</gene>
<keyword evidence="3" id="KW-1185">Reference proteome</keyword>
<protein>
    <recommendedName>
        <fullName evidence="4">Bacteriocin immunity protein</fullName>
    </recommendedName>
</protein>